<accession>A0A7H8R9G4</accession>
<protein>
    <submittedName>
        <fullName evidence="2">Uncharacterized protein</fullName>
    </submittedName>
</protein>
<dbReference type="EMBL" id="CP055902">
    <property type="protein sequence ID" value="QKX62371.1"/>
    <property type="molecule type" value="Genomic_DNA"/>
</dbReference>
<dbReference type="GeneID" id="55997013"/>
<dbReference type="KEGG" id="trg:TRUGW13939_09530"/>
<gene>
    <name evidence="2" type="ORF">TRUGW13939_09530</name>
</gene>
<sequence>MEGISDDAHSRRQCFSNFHPQAANTSGPFDTWVEGEVDKIHKSIEGSLRDLEMQIKSAVEKLAILSHANYDIAKAFEFLSDDACPGEKVYVSETMGTPIQILLYNRVKHWLWRKAERAKVVSFWVSQKVKLGDICKSRICTLDKLAEAYNAVQHEINMMEKVLGMAITTGPLIKK</sequence>
<dbReference type="RefSeq" id="XP_035348545.1">
    <property type="nucleotide sequence ID" value="XM_035492652.1"/>
</dbReference>
<proteinExistence type="predicted"/>
<evidence type="ECO:0000313" key="3">
    <source>
        <dbReference type="Proteomes" id="UP000509510"/>
    </source>
</evidence>
<name>A0A7H8R9G4_TALRU</name>
<keyword evidence="1" id="KW-0175">Coiled coil</keyword>
<feature type="coiled-coil region" evidence="1">
    <location>
        <begin position="41"/>
        <end position="68"/>
    </location>
</feature>
<organism evidence="2 3">
    <name type="scientific">Talaromyces rugulosus</name>
    <name type="common">Penicillium rugulosum</name>
    <dbReference type="NCBI Taxonomy" id="121627"/>
    <lineage>
        <taxon>Eukaryota</taxon>
        <taxon>Fungi</taxon>
        <taxon>Dikarya</taxon>
        <taxon>Ascomycota</taxon>
        <taxon>Pezizomycotina</taxon>
        <taxon>Eurotiomycetes</taxon>
        <taxon>Eurotiomycetidae</taxon>
        <taxon>Eurotiales</taxon>
        <taxon>Trichocomaceae</taxon>
        <taxon>Talaromyces</taxon>
        <taxon>Talaromyces sect. Islandici</taxon>
    </lineage>
</organism>
<dbReference type="Proteomes" id="UP000509510">
    <property type="component" value="Chromosome V"/>
</dbReference>
<dbReference type="AlphaFoldDB" id="A0A7H8R9G4"/>
<reference evidence="3" key="1">
    <citation type="submission" date="2020-06" db="EMBL/GenBank/DDBJ databases">
        <title>A chromosome-scale genome assembly of Talaromyces rugulosus W13939.</title>
        <authorList>
            <person name="Wang B."/>
            <person name="Guo L."/>
            <person name="Ye K."/>
            <person name="Wang L."/>
        </authorList>
    </citation>
    <scope>NUCLEOTIDE SEQUENCE [LARGE SCALE GENOMIC DNA]</scope>
    <source>
        <strain evidence="3">W13939</strain>
    </source>
</reference>
<keyword evidence="3" id="KW-1185">Reference proteome</keyword>
<evidence type="ECO:0000313" key="2">
    <source>
        <dbReference type="EMBL" id="QKX62371.1"/>
    </source>
</evidence>
<evidence type="ECO:0000256" key="1">
    <source>
        <dbReference type="SAM" id="Coils"/>
    </source>
</evidence>